<dbReference type="Gene3D" id="2.60.40.10">
    <property type="entry name" value="Immunoglobulins"/>
    <property type="match status" value="1"/>
</dbReference>
<dbReference type="CDD" id="cd00146">
    <property type="entry name" value="PKD"/>
    <property type="match status" value="1"/>
</dbReference>
<dbReference type="InterPro" id="IPR026453">
    <property type="entry name" value="PGF_pre_PGF"/>
</dbReference>
<feature type="transmembrane region" description="Helical" evidence="2">
    <location>
        <begin position="683"/>
        <end position="700"/>
    </location>
</feature>
<dbReference type="GeneID" id="96157879"/>
<dbReference type="InterPro" id="IPR000601">
    <property type="entry name" value="PKD_dom"/>
</dbReference>
<dbReference type="NCBIfam" id="TIGR04213">
    <property type="entry name" value="PGF_pre_PGF"/>
    <property type="match status" value="1"/>
</dbReference>
<dbReference type="KEGG" id="npl:FGF80_17670"/>
<feature type="compositionally biased region" description="Gly residues" evidence="1">
    <location>
        <begin position="406"/>
        <end position="424"/>
    </location>
</feature>
<dbReference type="RefSeq" id="WP_138655588.1">
    <property type="nucleotide sequence ID" value="NZ_CP040638.1"/>
</dbReference>
<keyword evidence="5" id="KW-1185">Reference proteome</keyword>
<evidence type="ECO:0000256" key="2">
    <source>
        <dbReference type="SAM" id="Phobius"/>
    </source>
</evidence>
<dbReference type="Pfam" id="PF18911">
    <property type="entry name" value="PKD_4"/>
    <property type="match status" value="1"/>
</dbReference>
<keyword evidence="2" id="KW-0812">Transmembrane</keyword>
<feature type="region of interest" description="Disordered" evidence="1">
    <location>
        <begin position="470"/>
        <end position="494"/>
    </location>
</feature>
<evidence type="ECO:0000313" key="5">
    <source>
        <dbReference type="Proteomes" id="UP000307562"/>
    </source>
</evidence>
<keyword evidence="2" id="KW-0472">Membrane</keyword>
<sequence>MLKDRRLIAALLLCGMLVLTPFAGVVGGTSGTVSTASNGEYIDATENISVWDRTSVSFRADTGATGAVTVDNLWLDAETERGDSNLHRDTLAVFQTDRETTLRFGEHTNTNSFGPGDDAQLLTGYLEDDVSENDVDDVPTTGQAVLDDLTSENMDNLNENVSFSLSSVTFEEDGTLTTSVTPDKPGLYMYVLATGSGLEVTNGDLAINGDTTIVGVEQFAAQNNRSAVTAPNSAEPGDDIEFAVNATEWNGSTSHTVVLYDEDSFSGSTMTINISEQLSTDLSADDVTVKHEITEVNGVQRIQDNVIVFGQSAESRTETGPIQFGDIVRFLANDADINEPGTQVSNDGISLDASSTAVRTEASTTLSVATYGNWTSDDYRWIHVASGSSSDQVQVNTGTLTIERATGGGGGGGGGGGVGGGGGDDSPDTGEDVTVVAEETSSPEIATDKNKSTVGFDKTTVEQITFNSANITGDVTSRDLDREPNETGPSPGVSASVFEIVIPDNAEDTSAILRTTVSADRVEEISADASDLRINRYNDVDGEWQGLSTTLVEERKDEVVLEAETPGFSYFSVSAVSTPTADAAASPTTIEAGNEVELDGSASENRYGEIVDYTWEINGQTFSGETVTTTLDESGNYTAHLKVTNDAGETASDSVTITVEQNSDEIGDGDGSDTDDGLLPVPGFGPIITVLALMVALLVFRHRSP</sequence>
<dbReference type="SUPFAM" id="SSF49299">
    <property type="entry name" value="PKD domain"/>
    <property type="match status" value="1"/>
</dbReference>
<keyword evidence="2" id="KW-1133">Transmembrane helix</keyword>
<keyword evidence="4" id="KW-0614">Plasmid</keyword>
<geneLocation type="plasmid" evidence="5">
    <name>pnpa200</name>
</geneLocation>
<dbReference type="AlphaFoldDB" id="A0A4V1IFI2"/>
<evidence type="ECO:0000259" key="3">
    <source>
        <dbReference type="PROSITE" id="PS50093"/>
    </source>
</evidence>
<name>A0A4V1IFI2_9EURY</name>
<organism evidence="4 5">
    <name type="scientific">Natrinema pallidum</name>
    <dbReference type="NCBI Taxonomy" id="69527"/>
    <lineage>
        <taxon>Archaea</taxon>
        <taxon>Methanobacteriati</taxon>
        <taxon>Methanobacteriota</taxon>
        <taxon>Stenosarchaea group</taxon>
        <taxon>Halobacteria</taxon>
        <taxon>Halobacteriales</taxon>
        <taxon>Natrialbaceae</taxon>
        <taxon>Natrinema</taxon>
    </lineage>
</organism>
<proteinExistence type="predicted"/>
<dbReference type="EMBL" id="CP040638">
    <property type="protein sequence ID" value="QCW05084.1"/>
    <property type="molecule type" value="Genomic_DNA"/>
</dbReference>
<feature type="compositionally biased region" description="Basic and acidic residues" evidence="1">
    <location>
        <begin position="476"/>
        <end position="485"/>
    </location>
</feature>
<gene>
    <name evidence="4" type="ORF">FGF80_17670</name>
</gene>
<dbReference type="SMART" id="SM00089">
    <property type="entry name" value="PKD"/>
    <property type="match status" value="1"/>
</dbReference>
<feature type="domain" description="PKD" evidence="3">
    <location>
        <begin position="579"/>
        <end position="664"/>
    </location>
</feature>
<protein>
    <submittedName>
        <fullName evidence="4">PGF-pre-PGF domain-containing protein</fullName>
    </submittedName>
</protein>
<accession>A0A4V1IFI2</accession>
<evidence type="ECO:0000313" key="4">
    <source>
        <dbReference type="EMBL" id="QCW05084.1"/>
    </source>
</evidence>
<dbReference type="InterPro" id="IPR022409">
    <property type="entry name" value="PKD/Chitinase_dom"/>
</dbReference>
<dbReference type="PROSITE" id="PS50093">
    <property type="entry name" value="PKD"/>
    <property type="match status" value="1"/>
</dbReference>
<dbReference type="Proteomes" id="UP000307562">
    <property type="component" value="Plasmid pNPA200"/>
</dbReference>
<evidence type="ECO:0000256" key="1">
    <source>
        <dbReference type="SAM" id="MobiDB-lite"/>
    </source>
</evidence>
<dbReference type="InterPro" id="IPR035986">
    <property type="entry name" value="PKD_dom_sf"/>
</dbReference>
<dbReference type="InterPro" id="IPR013783">
    <property type="entry name" value="Ig-like_fold"/>
</dbReference>
<reference evidence="5" key="1">
    <citation type="submission" date="2019-05" db="EMBL/GenBank/DDBJ databases">
        <title>Complete Genome Sequence and Methylation Pattern of the Halophilic Archaeon Natrinema pallidum BOL6-1.</title>
        <authorList>
            <person name="DasSarma P."/>
            <person name="DasSarma B.P."/>
            <person name="DasSarma S.L."/>
            <person name="Martinez F.L."/>
            <person name="Guzman D."/>
            <person name="Roberts R.J."/>
            <person name="DasSarma S."/>
        </authorList>
    </citation>
    <scope>NUCLEOTIDE SEQUENCE [LARGE SCALE GENOMIC DNA]</scope>
    <source>
        <strain evidence="5">BOL6-1</strain>
        <plasmid evidence="5">pnpa200</plasmid>
    </source>
</reference>
<feature type="region of interest" description="Disordered" evidence="1">
    <location>
        <begin position="402"/>
        <end position="451"/>
    </location>
</feature>